<dbReference type="PROSITE" id="PS00041">
    <property type="entry name" value="HTH_ARAC_FAMILY_1"/>
    <property type="match status" value="1"/>
</dbReference>
<evidence type="ECO:0000256" key="1">
    <source>
        <dbReference type="ARBA" id="ARBA00023015"/>
    </source>
</evidence>
<dbReference type="InterPro" id="IPR018062">
    <property type="entry name" value="HTH_AraC-typ_CS"/>
</dbReference>
<dbReference type="PRINTS" id="PR00032">
    <property type="entry name" value="HTHARAC"/>
</dbReference>
<dbReference type="GO" id="GO:0003700">
    <property type="term" value="F:DNA-binding transcription factor activity"/>
    <property type="evidence" value="ECO:0007669"/>
    <property type="project" value="InterPro"/>
</dbReference>
<evidence type="ECO:0000313" key="6">
    <source>
        <dbReference type="Proteomes" id="UP000287502"/>
    </source>
</evidence>
<dbReference type="RefSeq" id="WP_128467322.1">
    <property type="nucleotide sequence ID" value="NZ_CP035108.1"/>
</dbReference>
<dbReference type="SUPFAM" id="SSF46689">
    <property type="entry name" value="Homeodomain-like"/>
    <property type="match status" value="1"/>
</dbReference>
<dbReference type="InterPro" id="IPR018060">
    <property type="entry name" value="HTH_AraC"/>
</dbReference>
<dbReference type="OrthoDB" id="9782503at2"/>
<sequence>MLSEISVSINESVKNTDNGAVRPMSSPYLKYAKEYLITPEIGYYSMDVPSGEELKTGFQTANSSLGIIFCLGGSSVFTISKNGLTYEYTLRQGECSIAYMPYAAGISAIDSRKRYRAVNMFIVPLRVRNHSFGHPMAESFLQEITRTAKDSIFLTKGNITKDILKILQELISTKASGFSYRNLDISRLYELVMLTVESLNTKKQFRQKNILQPEDINLILNAGRLITENLSNPPTLVSLAKSAGLNLFKLKNGFKEVFGTTVNGFITDKRMEKAKVMLESGDYSVSNIAWDLGYTNVSHFIELFRRQYGMTPGKLLSEQRSRSVSKLISSARQSII</sequence>
<accession>A0A3R5Z0I2</accession>
<dbReference type="Proteomes" id="UP000287502">
    <property type="component" value="Chromosome"/>
</dbReference>
<dbReference type="AlphaFoldDB" id="A0A3R5Z0I2"/>
<evidence type="ECO:0000259" key="4">
    <source>
        <dbReference type="PROSITE" id="PS01124"/>
    </source>
</evidence>
<evidence type="ECO:0000313" key="5">
    <source>
        <dbReference type="EMBL" id="QAR34039.1"/>
    </source>
</evidence>
<keyword evidence="2" id="KW-0238">DNA-binding</keyword>
<dbReference type="InterPro" id="IPR020449">
    <property type="entry name" value="Tscrpt_reg_AraC-type_HTH"/>
</dbReference>
<dbReference type="PROSITE" id="PS01124">
    <property type="entry name" value="HTH_ARAC_FAMILY_2"/>
    <property type="match status" value="1"/>
</dbReference>
<dbReference type="Pfam" id="PF12833">
    <property type="entry name" value="HTH_18"/>
    <property type="match status" value="1"/>
</dbReference>
<keyword evidence="3" id="KW-0804">Transcription</keyword>
<dbReference type="InterPro" id="IPR053142">
    <property type="entry name" value="PchR_regulatory_protein"/>
</dbReference>
<evidence type="ECO:0000256" key="3">
    <source>
        <dbReference type="ARBA" id="ARBA00023163"/>
    </source>
</evidence>
<keyword evidence="6" id="KW-1185">Reference proteome</keyword>
<dbReference type="InterPro" id="IPR009057">
    <property type="entry name" value="Homeodomain-like_sf"/>
</dbReference>
<dbReference type="GO" id="GO:0043565">
    <property type="term" value="F:sequence-specific DNA binding"/>
    <property type="evidence" value="ECO:0007669"/>
    <property type="project" value="InterPro"/>
</dbReference>
<dbReference type="PANTHER" id="PTHR47893">
    <property type="entry name" value="REGULATORY PROTEIN PCHR"/>
    <property type="match status" value="1"/>
</dbReference>
<dbReference type="PANTHER" id="PTHR47893:SF1">
    <property type="entry name" value="REGULATORY PROTEIN PCHR"/>
    <property type="match status" value="1"/>
</dbReference>
<dbReference type="Gene3D" id="1.10.10.60">
    <property type="entry name" value="Homeodomain-like"/>
    <property type="match status" value="1"/>
</dbReference>
<name>A0A3R5Z0I2_9BACT</name>
<dbReference type="KEGG" id="gtl:EP073_11685"/>
<proteinExistence type="predicted"/>
<gene>
    <name evidence="5" type="ORF">EP073_11685</name>
</gene>
<dbReference type="SMART" id="SM00342">
    <property type="entry name" value="HTH_ARAC"/>
    <property type="match status" value="1"/>
</dbReference>
<feature type="domain" description="HTH araC/xylS-type" evidence="4">
    <location>
        <begin position="220"/>
        <end position="318"/>
    </location>
</feature>
<organism evidence="5 6">
    <name type="scientific">Geovibrio thiophilus</name>
    <dbReference type="NCBI Taxonomy" id="139438"/>
    <lineage>
        <taxon>Bacteria</taxon>
        <taxon>Pseudomonadati</taxon>
        <taxon>Deferribacterota</taxon>
        <taxon>Deferribacteres</taxon>
        <taxon>Deferribacterales</taxon>
        <taxon>Geovibrionaceae</taxon>
        <taxon>Geovibrio</taxon>
    </lineage>
</organism>
<dbReference type="EMBL" id="CP035108">
    <property type="protein sequence ID" value="QAR34039.1"/>
    <property type="molecule type" value="Genomic_DNA"/>
</dbReference>
<protein>
    <submittedName>
        <fullName evidence="5">AraC family transcriptional regulator</fullName>
    </submittedName>
</protein>
<keyword evidence="1" id="KW-0805">Transcription regulation</keyword>
<reference evidence="5 6" key="1">
    <citation type="submission" date="2019-01" db="EMBL/GenBank/DDBJ databases">
        <title>Geovibrio thiophilus DSM 11263, complete genome.</title>
        <authorList>
            <person name="Spring S."/>
            <person name="Bunk B."/>
            <person name="Sproer C."/>
        </authorList>
    </citation>
    <scope>NUCLEOTIDE SEQUENCE [LARGE SCALE GENOMIC DNA]</scope>
    <source>
        <strain evidence="5 6">DSM 11263</strain>
    </source>
</reference>
<evidence type="ECO:0000256" key="2">
    <source>
        <dbReference type="ARBA" id="ARBA00023125"/>
    </source>
</evidence>